<gene>
    <name evidence="8" type="ORF">GGQ88_001951</name>
</gene>
<proteinExistence type="predicted"/>
<dbReference type="EMBL" id="JACICY010000004">
    <property type="protein sequence ID" value="MBB3860682.1"/>
    <property type="molecule type" value="Genomic_DNA"/>
</dbReference>
<evidence type="ECO:0000259" key="7">
    <source>
        <dbReference type="Pfam" id="PF03600"/>
    </source>
</evidence>
<keyword evidence="3 6" id="KW-0812">Transmembrane</keyword>
<evidence type="ECO:0000313" key="8">
    <source>
        <dbReference type="EMBL" id="MBB3860682.1"/>
    </source>
</evidence>
<sequence length="441" mass="46644">MSPAVLGFAMVIVFMVLVMTRRMTAVPALVFVPLVFSILSGHGLETGSMMMEGVSQVSTTAVMLIFAILYFGIMIDAGLFQPLVNRIIAWVGNDPARATVGHATLASAVGLDGDGTTTALVGVSSMLPVYKRLGIDVMIFAVIGSMSFIIMNMSPWGGPAARVAASLHVDPSVLFVPMLPVAVTGLGFVFLLAWWFGRRERARIGPIDSTTLVVGDETLDAKRIAEIFQADPAALRPRLIWFNLALTLVLMVMVVGRFAPIPIVFMGGLAAALVFNYPKLADQRARLTAHSGNALSVGIMVLAAGAFTGVMAGTGMIDGMAKSIIYILPPAVGPYLAVITALLSIPMNFFLSSDAFYFGVVPVLAETAGHYGISPEEIGRASLLGQPVHSLSPLVAAVYLKCALLGIELGDLQRFAWKYALLLCFILIAAALVFGVIPLAA</sequence>
<keyword evidence="5 6" id="KW-0472">Membrane</keyword>
<evidence type="ECO:0000256" key="3">
    <source>
        <dbReference type="ARBA" id="ARBA00022692"/>
    </source>
</evidence>
<dbReference type="InterPro" id="IPR014738">
    <property type="entry name" value="Citrate_transporter"/>
</dbReference>
<dbReference type="NCBIfam" id="TIGR00784">
    <property type="entry name" value="citMHS"/>
    <property type="match status" value="1"/>
</dbReference>
<dbReference type="AlphaFoldDB" id="A0A7W5ZWJ7"/>
<evidence type="ECO:0000313" key="9">
    <source>
        <dbReference type="Proteomes" id="UP000562395"/>
    </source>
</evidence>
<feature type="transmembrane region" description="Helical" evidence="6">
    <location>
        <begin position="261"/>
        <end position="280"/>
    </location>
</feature>
<accession>A0A7W5ZWJ7</accession>
<evidence type="ECO:0000256" key="2">
    <source>
        <dbReference type="ARBA" id="ARBA00022448"/>
    </source>
</evidence>
<comment type="caution">
    <text evidence="8">The sequence shown here is derived from an EMBL/GenBank/DDBJ whole genome shotgun (WGS) entry which is preliminary data.</text>
</comment>
<evidence type="ECO:0000256" key="1">
    <source>
        <dbReference type="ARBA" id="ARBA00004141"/>
    </source>
</evidence>
<feature type="transmembrane region" description="Helical" evidence="6">
    <location>
        <begin position="292"/>
        <end position="317"/>
    </location>
</feature>
<evidence type="ECO:0000256" key="4">
    <source>
        <dbReference type="ARBA" id="ARBA00022989"/>
    </source>
</evidence>
<keyword evidence="9" id="KW-1185">Reference proteome</keyword>
<feature type="transmembrane region" description="Helical" evidence="6">
    <location>
        <begin position="61"/>
        <end position="80"/>
    </location>
</feature>
<dbReference type="GO" id="GO:0015137">
    <property type="term" value="F:citrate transmembrane transporter activity"/>
    <property type="evidence" value="ECO:0007669"/>
    <property type="project" value="InterPro"/>
</dbReference>
<protein>
    <submittedName>
        <fullName evidence="8">CitMHS family citrate-Mg2+:H+ or citrate-Ca2+:H+ symporter</fullName>
    </submittedName>
</protein>
<evidence type="ECO:0000256" key="6">
    <source>
        <dbReference type="SAM" id="Phobius"/>
    </source>
</evidence>
<feature type="transmembrane region" description="Helical" evidence="6">
    <location>
        <begin position="133"/>
        <end position="153"/>
    </location>
</feature>
<feature type="transmembrane region" description="Helical" evidence="6">
    <location>
        <begin position="173"/>
        <end position="196"/>
    </location>
</feature>
<feature type="transmembrane region" description="Helical" evidence="6">
    <location>
        <begin position="239"/>
        <end position="255"/>
    </location>
</feature>
<feature type="transmembrane region" description="Helical" evidence="6">
    <location>
        <begin position="323"/>
        <end position="343"/>
    </location>
</feature>
<dbReference type="Pfam" id="PF03600">
    <property type="entry name" value="CitMHS"/>
    <property type="match status" value="1"/>
</dbReference>
<dbReference type="RefSeq" id="WP_183612957.1">
    <property type="nucleotide sequence ID" value="NZ_JACICY010000004.1"/>
</dbReference>
<dbReference type="InterPro" id="IPR004680">
    <property type="entry name" value="Cit_transptr-like_dom"/>
</dbReference>
<dbReference type="Proteomes" id="UP000562395">
    <property type="component" value="Unassembled WGS sequence"/>
</dbReference>
<comment type="subcellular location">
    <subcellularLocation>
        <location evidence="1">Membrane</location>
        <topology evidence="1">Multi-pass membrane protein</topology>
    </subcellularLocation>
</comment>
<feature type="domain" description="Citrate transporter-like" evidence="7">
    <location>
        <begin position="15"/>
        <end position="385"/>
    </location>
</feature>
<dbReference type="GO" id="GO:0016020">
    <property type="term" value="C:membrane"/>
    <property type="evidence" value="ECO:0007669"/>
    <property type="project" value="UniProtKB-SubCell"/>
</dbReference>
<reference evidence="8 9" key="1">
    <citation type="submission" date="2020-08" db="EMBL/GenBank/DDBJ databases">
        <title>Genomic Encyclopedia of Type Strains, Phase IV (KMG-IV): sequencing the most valuable type-strain genomes for metagenomic binning, comparative biology and taxonomic classification.</title>
        <authorList>
            <person name="Goeker M."/>
        </authorList>
    </citation>
    <scope>NUCLEOTIDE SEQUENCE [LARGE SCALE GENOMIC DNA]</scope>
    <source>
        <strain evidence="8 9">DSM 14552</strain>
    </source>
</reference>
<name>A0A7W5ZWJ7_9SPHN</name>
<evidence type="ECO:0000256" key="5">
    <source>
        <dbReference type="ARBA" id="ARBA00023136"/>
    </source>
</evidence>
<keyword evidence="4 6" id="KW-1133">Transmembrane helix</keyword>
<organism evidence="8 9">
    <name type="scientific">Novosphingobium hassiacum</name>
    <dbReference type="NCBI Taxonomy" id="173676"/>
    <lineage>
        <taxon>Bacteria</taxon>
        <taxon>Pseudomonadati</taxon>
        <taxon>Pseudomonadota</taxon>
        <taxon>Alphaproteobacteria</taxon>
        <taxon>Sphingomonadales</taxon>
        <taxon>Sphingomonadaceae</taxon>
        <taxon>Novosphingobium</taxon>
    </lineage>
</organism>
<feature type="transmembrane region" description="Helical" evidence="6">
    <location>
        <begin position="419"/>
        <end position="440"/>
    </location>
</feature>
<keyword evidence="2" id="KW-0813">Transport</keyword>